<sequence>MSSASTSSQQPHQARKSRRSSDKPLREIDANTEPKSSRKSKRASTSTEDVQEIVKSLSNRIESNSLLSLQKSLQSNLLQRSTKRRRRSTQSPSRRANSDDAGLGDAQDIHSFLDPAWESFKQWPSGLEEEERAIGDYFRRLKMIQLEQETRSIFVHDTNDDTQTVYTVSDVRQLETEVRELKAQLQARKLKAKEIRKEIEGLCEQFGNFEELDFGVREAQTLLNRIQDIELELARLKAVRGIGAEIEKGQNGTIVPAIGTFTQEEAEDVLNEQLIEMESLEMNQSNLLKAIESAKRQLASSMQTVDRLNAEKSAAEKLAREAKAGAEKQRDRKVEAICRDHRARIRLFQGLMGVQSIDAPTESSMRILYTVTNKAARQVCEEVAVIIHFDTLGGQMSSFEFETASGRTLTDRIAIKGSTIRSNMEDAMHANDVSLFIQAALLCIESMDVNE</sequence>
<feature type="compositionally biased region" description="Polar residues" evidence="2">
    <location>
        <begin position="1"/>
        <end position="12"/>
    </location>
</feature>
<feature type="coiled-coil region" evidence="1">
    <location>
        <begin position="263"/>
        <end position="325"/>
    </location>
</feature>
<organism evidence="4 5">
    <name type="scientific">Meira miltonrushii</name>
    <dbReference type="NCBI Taxonomy" id="1280837"/>
    <lineage>
        <taxon>Eukaryota</taxon>
        <taxon>Fungi</taxon>
        <taxon>Dikarya</taxon>
        <taxon>Basidiomycota</taxon>
        <taxon>Ustilaginomycotina</taxon>
        <taxon>Exobasidiomycetes</taxon>
        <taxon>Exobasidiales</taxon>
        <taxon>Brachybasidiaceae</taxon>
        <taxon>Meira</taxon>
    </lineage>
</organism>
<feature type="region of interest" description="Disordered" evidence="2">
    <location>
        <begin position="1"/>
        <end position="51"/>
    </location>
</feature>
<dbReference type="OrthoDB" id="18959at2759"/>
<name>A0A316V2V5_9BASI</name>
<dbReference type="AlphaFoldDB" id="A0A316V2V5"/>
<dbReference type="GO" id="GO:0051315">
    <property type="term" value="P:attachment of mitotic spindle microtubules to kinetochore"/>
    <property type="evidence" value="ECO:0007669"/>
    <property type="project" value="TreeGrafter"/>
</dbReference>
<dbReference type="GO" id="GO:0034501">
    <property type="term" value="P:protein localization to kinetochore"/>
    <property type="evidence" value="ECO:0007669"/>
    <property type="project" value="InterPro"/>
</dbReference>
<feature type="domain" description="Kinetochore protein Sos7 coiled-coil" evidence="3">
    <location>
        <begin position="136"/>
        <end position="205"/>
    </location>
</feature>
<dbReference type="GeneID" id="37021277"/>
<accession>A0A316V2V5</accession>
<evidence type="ECO:0000259" key="3">
    <source>
        <dbReference type="Pfam" id="PF20882"/>
    </source>
</evidence>
<dbReference type="Pfam" id="PF20882">
    <property type="entry name" value="Sos7"/>
    <property type="match status" value="1"/>
</dbReference>
<dbReference type="EMBL" id="KZ819606">
    <property type="protein sequence ID" value="PWN31887.1"/>
    <property type="molecule type" value="Genomic_DNA"/>
</dbReference>
<gene>
    <name evidence="4" type="ORF">FA14DRAFT_162249</name>
</gene>
<dbReference type="PANTHER" id="PTHR37329:SF1">
    <property type="entry name" value="KINETOCHORE PROTEIN SOS7"/>
    <property type="match status" value="1"/>
</dbReference>
<evidence type="ECO:0000313" key="4">
    <source>
        <dbReference type="EMBL" id="PWN31887.1"/>
    </source>
</evidence>
<feature type="region of interest" description="Disordered" evidence="2">
    <location>
        <begin position="75"/>
        <end position="107"/>
    </location>
</feature>
<dbReference type="RefSeq" id="XP_025352189.1">
    <property type="nucleotide sequence ID" value="XM_025499496.1"/>
</dbReference>
<dbReference type="InterPro" id="IPR048781">
    <property type="entry name" value="Sos7_CC"/>
</dbReference>
<keyword evidence="5" id="KW-1185">Reference proteome</keyword>
<keyword evidence="1" id="KW-0175">Coiled coil</keyword>
<evidence type="ECO:0000256" key="1">
    <source>
        <dbReference type="SAM" id="Coils"/>
    </source>
</evidence>
<evidence type="ECO:0000256" key="2">
    <source>
        <dbReference type="SAM" id="MobiDB-lite"/>
    </source>
</evidence>
<reference evidence="4 5" key="1">
    <citation type="journal article" date="2018" name="Mol. Biol. Evol.">
        <title>Broad Genomic Sampling Reveals a Smut Pathogenic Ancestry of the Fungal Clade Ustilaginomycotina.</title>
        <authorList>
            <person name="Kijpornyongpan T."/>
            <person name="Mondo S.J."/>
            <person name="Barry K."/>
            <person name="Sandor L."/>
            <person name="Lee J."/>
            <person name="Lipzen A."/>
            <person name="Pangilinan J."/>
            <person name="LaButti K."/>
            <person name="Hainaut M."/>
            <person name="Henrissat B."/>
            <person name="Grigoriev I.V."/>
            <person name="Spatafora J.W."/>
            <person name="Aime M.C."/>
        </authorList>
    </citation>
    <scope>NUCLEOTIDE SEQUENCE [LARGE SCALE GENOMIC DNA]</scope>
    <source>
        <strain evidence="4 5">MCA 3882</strain>
    </source>
</reference>
<evidence type="ECO:0000313" key="5">
    <source>
        <dbReference type="Proteomes" id="UP000245771"/>
    </source>
</evidence>
<dbReference type="GO" id="GO:0000776">
    <property type="term" value="C:kinetochore"/>
    <property type="evidence" value="ECO:0007669"/>
    <property type="project" value="InterPro"/>
</dbReference>
<feature type="compositionally biased region" description="Basic and acidic residues" evidence="2">
    <location>
        <begin position="19"/>
        <end position="29"/>
    </location>
</feature>
<dbReference type="InParanoid" id="A0A316V2V5"/>
<feature type="coiled-coil region" evidence="1">
    <location>
        <begin position="171"/>
        <end position="239"/>
    </location>
</feature>
<dbReference type="InterPro" id="IPR037475">
    <property type="entry name" value="Sos7"/>
</dbReference>
<protein>
    <recommendedName>
        <fullName evidence="3">Kinetochore protein Sos7 coiled-coil domain-containing protein</fullName>
    </recommendedName>
</protein>
<proteinExistence type="predicted"/>
<dbReference type="Proteomes" id="UP000245771">
    <property type="component" value="Unassembled WGS sequence"/>
</dbReference>
<dbReference type="PANTHER" id="PTHR37329">
    <property type="entry name" value="KINETOCHORE PROTEIN SOS7"/>
    <property type="match status" value="1"/>
</dbReference>